<evidence type="ECO:0000313" key="3">
    <source>
        <dbReference type="EMBL" id="CAG8470700.1"/>
    </source>
</evidence>
<feature type="compositionally biased region" description="Low complexity" evidence="2">
    <location>
        <begin position="56"/>
        <end position="75"/>
    </location>
</feature>
<sequence>MPISYSIQERITRENQARHPRFVLGMPVYAAITTATARTTTSNTEKEKPKVASRYTNQTTKNSKFSSSTNTTNNNRKGLQLKSRRAHVAISYESTSKTITTTTAIKNVTSNIIDLTKTHEENSSNSTAPQRNPVLKDLTNIFGMPSERQKHFESTSSRVDKATPSIPNKNQIVKPNTVLNKDQNVKPKTIHVSEIIGDLVPSKNQNVMPNTIHDSGTSGALSSIDEMKDQKKKKSPFELYRSKKNCLSVTDFAALAWCETQFEFTLADGGRRQTEVMAKGSEIHLTLELEVHEIVEVKLKTREDRWGNRLLNLLTGLFEIQEQGKTRELPMFGFIEQFLVFGVIDEVERRPISNEESVPVQEPPVKRHKREIESLSTYSKTALFLSDTKTRSKPYISQNSTPGNKYQLMLYKRLFDEFMLYGINEERLYKAARIDPDASFSREFGNHVHKTLTALDNPEKMIQNFDDDDKANKGNKIFKKIMMIKEETETDEHPENTIRTLMLHIKNQSTKFTKSSKELELSYRYQGDGKIIGTHKYIYDGVALQKYLKRCGDFWKGLRAATGVEIEEAWKCCACDYVDVCEWRARKAKELEEKSKLLIAKSHNE</sequence>
<protein>
    <submittedName>
        <fullName evidence="3">4101_t:CDS:1</fullName>
    </submittedName>
</protein>
<reference evidence="3" key="1">
    <citation type="submission" date="2021-06" db="EMBL/GenBank/DDBJ databases">
        <authorList>
            <person name="Kallberg Y."/>
            <person name="Tangrot J."/>
            <person name="Rosling A."/>
        </authorList>
    </citation>
    <scope>NUCLEOTIDE SEQUENCE</scope>
    <source>
        <strain evidence="3">FL130A</strain>
    </source>
</reference>
<name>A0A9N8VYD0_9GLOM</name>
<organism evidence="3 4">
    <name type="scientific">Ambispora leptoticha</name>
    <dbReference type="NCBI Taxonomy" id="144679"/>
    <lineage>
        <taxon>Eukaryota</taxon>
        <taxon>Fungi</taxon>
        <taxon>Fungi incertae sedis</taxon>
        <taxon>Mucoromycota</taxon>
        <taxon>Glomeromycotina</taxon>
        <taxon>Glomeromycetes</taxon>
        <taxon>Archaeosporales</taxon>
        <taxon>Ambisporaceae</taxon>
        <taxon>Ambispora</taxon>
    </lineage>
</organism>
<dbReference type="GO" id="GO:0036297">
    <property type="term" value="P:interstrand cross-link repair"/>
    <property type="evidence" value="ECO:0007669"/>
    <property type="project" value="TreeGrafter"/>
</dbReference>
<dbReference type="GO" id="GO:0045145">
    <property type="term" value="F:single-stranded DNA 5'-3' DNA exonuclease activity"/>
    <property type="evidence" value="ECO:0007669"/>
    <property type="project" value="InterPro"/>
</dbReference>
<dbReference type="EMBL" id="CAJVPS010000260">
    <property type="protein sequence ID" value="CAG8470700.1"/>
    <property type="molecule type" value="Genomic_DNA"/>
</dbReference>
<dbReference type="Pfam" id="PF09810">
    <property type="entry name" value="Exo5"/>
    <property type="match status" value="1"/>
</dbReference>
<dbReference type="PANTHER" id="PTHR14464:SF4">
    <property type="entry name" value="EXONUCLEASE V"/>
    <property type="match status" value="1"/>
</dbReference>
<evidence type="ECO:0000256" key="1">
    <source>
        <dbReference type="ARBA" id="ARBA00009797"/>
    </source>
</evidence>
<dbReference type="PANTHER" id="PTHR14464">
    <property type="entry name" value="EXONUCLEASE V"/>
    <property type="match status" value="1"/>
</dbReference>
<proteinExistence type="inferred from homology"/>
<keyword evidence="4" id="KW-1185">Reference proteome</keyword>
<evidence type="ECO:0000256" key="2">
    <source>
        <dbReference type="SAM" id="MobiDB-lite"/>
    </source>
</evidence>
<feature type="region of interest" description="Disordered" evidence="2">
    <location>
        <begin position="38"/>
        <end position="84"/>
    </location>
</feature>
<comment type="caution">
    <text evidence="3">The sequence shown here is derived from an EMBL/GenBank/DDBJ whole genome shotgun (WGS) entry which is preliminary data.</text>
</comment>
<feature type="compositionally biased region" description="Basic and acidic residues" evidence="2">
    <location>
        <begin position="151"/>
        <end position="161"/>
    </location>
</feature>
<evidence type="ECO:0000313" key="4">
    <source>
        <dbReference type="Proteomes" id="UP000789508"/>
    </source>
</evidence>
<dbReference type="GO" id="GO:0005739">
    <property type="term" value="C:mitochondrion"/>
    <property type="evidence" value="ECO:0007669"/>
    <property type="project" value="TreeGrafter"/>
</dbReference>
<comment type="similarity">
    <text evidence="1">Belongs to the EXO5 family.</text>
</comment>
<dbReference type="Proteomes" id="UP000789508">
    <property type="component" value="Unassembled WGS sequence"/>
</dbReference>
<gene>
    <name evidence="3" type="ORF">ALEPTO_LOCUS1997</name>
</gene>
<dbReference type="InterPro" id="IPR019190">
    <property type="entry name" value="EXOV"/>
</dbReference>
<dbReference type="AlphaFoldDB" id="A0A9N8VYD0"/>
<dbReference type="OrthoDB" id="354769at2759"/>
<accession>A0A9N8VYD0</accession>
<feature type="region of interest" description="Disordered" evidence="2">
    <location>
        <begin position="151"/>
        <end position="171"/>
    </location>
</feature>
<dbReference type="GO" id="GO:0005634">
    <property type="term" value="C:nucleus"/>
    <property type="evidence" value="ECO:0007669"/>
    <property type="project" value="TreeGrafter"/>
</dbReference>